<dbReference type="InterPro" id="IPR009362">
    <property type="entry name" value="YhcG_C"/>
</dbReference>
<dbReference type="PANTHER" id="PTHR30547:SF0">
    <property type="entry name" value="BLR8175 PROTEIN"/>
    <property type="match status" value="1"/>
</dbReference>
<dbReference type="InterPro" id="IPR041527">
    <property type="entry name" value="YhcG_N"/>
</dbReference>
<sequence>MNDDNSTPAAINEAAYSEILQQAVAEIRVARTLLARQVNSTANSVYWKLGKLLFDKQLAEGYGSSVVKQLSVDLKNEFPDMGLSPRNLWNMKRFYERYYQEDTKLLQAVAVLPWGHNLLLLDKIQSPDEARFYANEVLTKGWSRDLLLNAIKMDSYSRAEQQLKFHNFSSTLPEASADYANEVFKSSYNLGFLGITEPVKELELENRLIAKIRAFILELGKGFSFIGNQYRLEYNGKEYFVDMLFFHRGLRSLVAIELKIGSFKAEYVGKMNLYLSLLDKLEKSETENQSIGIILCADKDHLDVEIALQDINKPIGVAEYQLLLPKEELQTLVLNEMKSELGLNGLNDDRISRAE</sequence>
<dbReference type="Proteomes" id="UP000515369">
    <property type="component" value="Chromosome"/>
</dbReference>
<dbReference type="REBASE" id="440502">
    <property type="entry name" value="S2.Ssp0136ORF35600P"/>
</dbReference>
<protein>
    <submittedName>
        <fullName evidence="3">DUF1016 domain-containing protein</fullName>
    </submittedName>
</protein>
<dbReference type="Gene3D" id="3.40.1350.10">
    <property type="match status" value="1"/>
</dbReference>
<gene>
    <name evidence="3" type="ORF">H3H32_35615</name>
</gene>
<name>A0A7G5H7V2_9BACT</name>
<accession>A0A7G5H7V2</accession>
<dbReference type="Pfam" id="PF17761">
    <property type="entry name" value="DUF1016_N"/>
    <property type="match status" value="1"/>
</dbReference>
<evidence type="ECO:0000259" key="2">
    <source>
        <dbReference type="Pfam" id="PF17761"/>
    </source>
</evidence>
<dbReference type="InterPro" id="IPR053148">
    <property type="entry name" value="PD-DEXK-like_domain"/>
</dbReference>
<dbReference type="AlphaFoldDB" id="A0A7G5H7V2"/>
<feature type="domain" description="YhcG PDDEXK nuclease" evidence="1">
    <location>
        <begin position="182"/>
        <end position="330"/>
    </location>
</feature>
<dbReference type="GO" id="GO:0003676">
    <property type="term" value="F:nucleic acid binding"/>
    <property type="evidence" value="ECO:0007669"/>
    <property type="project" value="InterPro"/>
</dbReference>
<dbReference type="KEGG" id="sfol:H3H32_35615"/>
<reference evidence="3 4" key="1">
    <citation type="submission" date="2020-07" db="EMBL/GenBank/DDBJ databases">
        <title>Spirosoma foliorum sp. nov., isolated from the leaves on the Nejang mountain Korea, Republic of.</title>
        <authorList>
            <person name="Ho H."/>
            <person name="Lee Y.-J."/>
            <person name="Nurcahyanto D.-A."/>
            <person name="Kim S.-G."/>
        </authorList>
    </citation>
    <scope>NUCLEOTIDE SEQUENCE [LARGE SCALE GENOMIC DNA]</scope>
    <source>
        <strain evidence="3 4">PL0136</strain>
    </source>
</reference>
<dbReference type="PANTHER" id="PTHR30547">
    <property type="entry name" value="UNCHARACTERIZED PROTEIN YHCG-RELATED"/>
    <property type="match status" value="1"/>
</dbReference>
<keyword evidence="4" id="KW-1185">Reference proteome</keyword>
<evidence type="ECO:0000313" key="3">
    <source>
        <dbReference type="EMBL" id="QMW07194.1"/>
    </source>
</evidence>
<dbReference type="Pfam" id="PF06250">
    <property type="entry name" value="YhcG_C"/>
    <property type="match status" value="1"/>
</dbReference>
<organism evidence="3 4">
    <name type="scientific">Spirosoma foliorum</name>
    <dbReference type="NCBI Taxonomy" id="2710596"/>
    <lineage>
        <taxon>Bacteria</taxon>
        <taxon>Pseudomonadati</taxon>
        <taxon>Bacteroidota</taxon>
        <taxon>Cytophagia</taxon>
        <taxon>Cytophagales</taxon>
        <taxon>Cytophagaceae</taxon>
        <taxon>Spirosoma</taxon>
    </lineage>
</organism>
<dbReference type="InterPro" id="IPR011856">
    <property type="entry name" value="tRNA_endonuc-like_dom_sf"/>
</dbReference>
<proteinExistence type="predicted"/>
<feature type="domain" description="YhcG N-terminal" evidence="2">
    <location>
        <begin position="25"/>
        <end position="158"/>
    </location>
</feature>
<evidence type="ECO:0000313" key="4">
    <source>
        <dbReference type="Proteomes" id="UP000515369"/>
    </source>
</evidence>
<evidence type="ECO:0000259" key="1">
    <source>
        <dbReference type="Pfam" id="PF06250"/>
    </source>
</evidence>
<dbReference type="EMBL" id="CP059732">
    <property type="protein sequence ID" value="QMW07194.1"/>
    <property type="molecule type" value="Genomic_DNA"/>
</dbReference>